<accession>A0AAD7SPF8</accession>
<reference evidence="1" key="1">
    <citation type="journal article" date="2023" name="Science">
        <title>Genome structures resolve the early diversification of teleost fishes.</title>
        <authorList>
            <person name="Parey E."/>
            <person name="Louis A."/>
            <person name="Montfort J."/>
            <person name="Bouchez O."/>
            <person name="Roques C."/>
            <person name="Iampietro C."/>
            <person name="Lluch J."/>
            <person name="Castinel A."/>
            <person name="Donnadieu C."/>
            <person name="Desvignes T."/>
            <person name="Floi Bucao C."/>
            <person name="Jouanno E."/>
            <person name="Wen M."/>
            <person name="Mejri S."/>
            <person name="Dirks R."/>
            <person name="Jansen H."/>
            <person name="Henkel C."/>
            <person name="Chen W.J."/>
            <person name="Zahm M."/>
            <person name="Cabau C."/>
            <person name="Klopp C."/>
            <person name="Thompson A.W."/>
            <person name="Robinson-Rechavi M."/>
            <person name="Braasch I."/>
            <person name="Lecointre G."/>
            <person name="Bobe J."/>
            <person name="Postlethwait J.H."/>
            <person name="Berthelot C."/>
            <person name="Roest Crollius H."/>
            <person name="Guiguen Y."/>
        </authorList>
    </citation>
    <scope>NUCLEOTIDE SEQUENCE</scope>
    <source>
        <strain evidence="1">NC1722</strain>
    </source>
</reference>
<dbReference type="AlphaFoldDB" id="A0AAD7SPF8"/>
<dbReference type="EMBL" id="JAINUG010000043">
    <property type="protein sequence ID" value="KAJ8406464.1"/>
    <property type="molecule type" value="Genomic_DNA"/>
</dbReference>
<sequence length="113" mass="12519">MCHNKSGGKLAEWLHCANPASPLHTLNYTPHPPLTSPTSISSAVTLLCVTIKNELPFITVSWVICACVCSVHVHAVIVRACVHAYMDVYECKHCASVMHECCRGLLTFRFTFF</sequence>
<gene>
    <name evidence="1" type="ORF">AAFF_G00300380</name>
</gene>
<name>A0AAD7SPF8_9TELE</name>
<evidence type="ECO:0000313" key="2">
    <source>
        <dbReference type="Proteomes" id="UP001221898"/>
    </source>
</evidence>
<proteinExistence type="predicted"/>
<evidence type="ECO:0000313" key="1">
    <source>
        <dbReference type="EMBL" id="KAJ8406464.1"/>
    </source>
</evidence>
<keyword evidence="2" id="KW-1185">Reference proteome</keyword>
<organism evidence="1 2">
    <name type="scientific">Aldrovandia affinis</name>
    <dbReference type="NCBI Taxonomy" id="143900"/>
    <lineage>
        <taxon>Eukaryota</taxon>
        <taxon>Metazoa</taxon>
        <taxon>Chordata</taxon>
        <taxon>Craniata</taxon>
        <taxon>Vertebrata</taxon>
        <taxon>Euteleostomi</taxon>
        <taxon>Actinopterygii</taxon>
        <taxon>Neopterygii</taxon>
        <taxon>Teleostei</taxon>
        <taxon>Notacanthiformes</taxon>
        <taxon>Halosauridae</taxon>
        <taxon>Aldrovandia</taxon>
    </lineage>
</organism>
<protein>
    <submittedName>
        <fullName evidence="1">Uncharacterized protein</fullName>
    </submittedName>
</protein>
<dbReference type="Proteomes" id="UP001221898">
    <property type="component" value="Unassembled WGS sequence"/>
</dbReference>
<comment type="caution">
    <text evidence="1">The sequence shown here is derived from an EMBL/GenBank/DDBJ whole genome shotgun (WGS) entry which is preliminary data.</text>
</comment>